<accession>A0A8S5P0C6</accession>
<organism evidence="1">
    <name type="scientific">Siphoviridae sp. ct6bb17</name>
    <dbReference type="NCBI Taxonomy" id="2825345"/>
    <lineage>
        <taxon>Viruses</taxon>
        <taxon>Duplodnaviria</taxon>
        <taxon>Heunggongvirae</taxon>
        <taxon>Uroviricota</taxon>
        <taxon>Caudoviricetes</taxon>
    </lineage>
</organism>
<evidence type="ECO:0000313" key="1">
    <source>
        <dbReference type="EMBL" id="DAD99667.1"/>
    </source>
</evidence>
<proteinExistence type="predicted"/>
<dbReference type="EMBL" id="BK015290">
    <property type="protein sequence ID" value="DAD99667.1"/>
    <property type="molecule type" value="Genomic_DNA"/>
</dbReference>
<reference evidence="1" key="1">
    <citation type="journal article" date="2021" name="Proc. Natl. Acad. Sci. U.S.A.">
        <title>A Catalog of Tens of Thousands of Viruses from Human Metagenomes Reveals Hidden Associations with Chronic Diseases.</title>
        <authorList>
            <person name="Tisza M.J."/>
            <person name="Buck C.B."/>
        </authorList>
    </citation>
    <scope>NUCLEOTIDE SEQUENCE</scope>
    <source>
        <strain evidence="1">Ct6bb17</strain>
    </source>
</reference>
<sequence>MARPNKAMMLRKETKEAILSALKKNGTTEKYLLDQVDQYMEYYDNLETINGRLQQKFSADLVKEKRLLTKEMRNILTFLKLKPSAYDGGDEPEAL</sequence>
<name>A0A8S5P0C6_9CAUD</name>
<protein>
    <submittedName>
        <fullName evidence="1">Uncharacterized protein</fullName>
    </submittedName>
</protein>